<proteinExistence type="predicted"/>
<dbReference type="Proteomes" id="UP000243297">
    <property type="component" value="Unassembled WGS sequence"/>
</dbReference>
<organism evidence="1 2">
    <name type="scientific">Anaerorhabdus furcosa</name>
    <dbReference type="NCBI Taxonomy" id="118967"/>
    <lineage>
        <taxon>Bacteria</taxon>
        <taxon>Bacillati</taxon>
        <taxon>Bacillota</taxon>
        <taxon>Erysipelotrichia</taxon>
        <taxon>Erysipelotrichales</taxon>
        <taxon>Erysipelotrichaceae</taxon>
        <taxon>Anaerorhabdus</taxon>
    </lineage>
</organism>
<sequence length="137" mass="15284">MEKEKVITKHLNIDANKAWDVIKKPAFLAIHGDVKTTIVSDLEWIEHTGEAVDNRCVAKIDEATKTVSIQSESSKYKSEHDAFKISLKEVDGGCDVTIDFELFTGAIANILVMKVAGDKIVESSIDKLFHHIEKKCK</sequence>
<name>A0A1T4L8C9_9FIRM</name>
<dbReference type="RefSeq" id="WP_078711214.1">
    <property type="nucleotide sequence ID" value="NZ_FUWY01000002.1"/>
</dbReference>
<evidence type="ECO:0008006" key="3">
    <source>
        <dbReference type="Google" id="ProtNLM"/>
    </source>
</evidence>
<dbReference type="AlphaFoldDB" id="A0A1T4L8C9"/>
<evidence type="ECO:0000313" key="2">
    <source>
        <dbReference type="Proteomes" id="UP000243297"/>
    </source>
</evidence>
<gene>
    <name evidence="1" type="ORF">SAMN02745191_0781</name>
</gene>
<evidence type="ECO:0000313" key="1">
    <source>
        <dbReference type="EMBL" id="SJZ50820.1"/>
    </source>
</evidence>
<keyword evidence="2" id="KW-1185">Reference proteome</keyword>
<accession>A0A1T4L8C9</accession>
<dbReference type="STRING" id="118967.SAMN02745191_0781"/>
<reference evidence="2" key="1">
    <citation type="submission" date="2017-02" db="EMBL/GenBank/DDBJ databases">
        <authorList>
            <person name="Varghese N."/>
            <person name="Submissions S."/>
        </authorList>
    </citation>
    <scope>NUCLEOTIDE SEQUENCE [LARGE SCALE GENOMIC DNA]</scope>
    <source>
        <strain evidence="2">ATCC 25662</strain>
    </source>
</reference>
<protein>
    <recommendedName>
        <fullName evidence="3">Polyketide cyclase / dehydrase and lipid transport</fullName>
    </recommendedName>
</protein>
<dbReference type="EMBL" id="FUWY01000002">
    <property type="protein sequence ID" value="SJZ50820.1"/>
    <property type="molecule type" value="Genomic_DNA"/>
</dbReference>